<evidence type="ECO:0000256" key="14">
    <source>
        <dbReference type="SAM" id="SignalP"/>
    </source>
</evidence>
<dbReference type="PANTHER" id="PTHR30620">
    <property type="entry name" value="PERIPLASMIC BETA-GLUCOSIDASE-RELATED"/>
    <property type="match status" value="1"/>
</dbReference>
<dbReference type="AlphaFoldDB" id="A0A0U4WNS4"/>
<dbReference type="Proteomes" id="UP000064137">
    <property type="component" value="Chromosome"/>
</dbReference>
<dbReference type="FunFam" id="3.20.20.300:FF:000005">
    <property type="entry name" value="Periplasmic beta-glucosidase"/>
    <property type="match status" value="1"/>
</dbReference>
<dbReference type="InterPro" id="IPR036881">
    <property type="entry name" value="Glyco_hydro_3_C_sf"/>
</dbReference>
<dbReference type="Gene3D" id="3.40.50.1700">
    <property type="entry name" value="Glycoside hydrolase family 3 C-terminal domain"/>
    <property type="match status" value="1"/>
</dbReference>
<dbReference type="Gene3D" id="2.60.40.10">
    <property type="entry name" value="Immunoglobulins"/>
    <property type="match status" value="1"/>
</dbReference>
<evidence type="ECO:0000256" key="8">
    <source>
        <dbReference type="ARBA" id="ARBA00023295"/>
    </source>
</evidence>
<dbReference type="PRINTS" id="PR00133">
    <property type="entry name" value="GLHYDRLASE3"/>
</dbReference>
<dbReference type="InterPro" id="IPR001764">
    <property type="entry name" value="Glyco_hydro_3_N"/>
</dbReference>
<comment type="subcellular location">
    <subcellularLocation>
        <location evidence="2">Periplasm</location>
    </subcellularLocation>
</comment>
<dbReference type="PROSITE" id="PS00775">
    <property type="entry name" value="GLYCOSYL_HYDROL_F3"/>
    <property type="match status" value="1"/>
</dbReference>
<dbReference type="InterPro" id="IPR036962">
    <property type="entry name" value="Glyco_hydro_3_N_sf"/>
</dbReference>
<comment type="similarity">
    <text evidence="3 13">Belongs to the glycosyl hydrolase 3 family.</text>
</comment>
<dbReference type="SUPFAM" id="SSF51445">
    <property type="entry name" value="(Trans)glycosidases"/>
    <property type="match status" value="1"/>
</dbReference>
<protein>
    <recommendedName>
        <fullName evidence="12">Periplasmic beta-glucosidase</fullName>
        <ecNumber evidence="4">3.2.1.21</ecNumber>
    </recommendedName>
    <alternativeName>
        <fullName evidence="11">Beta-D-glucoside glucohydrolase</fullName>
    </alternativeName>
    <alternativeName>
        <fullName evidence="9">Cellobiase</fullName>
    </alternativeName>
    <alternativeName>
        <fullName evidence="10">Gentiobiase</fullName>
    </alternativeName>
</protein>
<dbReference type="Pfam" id="PF00933">
    <property type="entry name" value="Glyco_hydro_3"/>
    <property type="match status" value="1"/>
</dbReference>
<feature type="chain" id="PRO_5006853512" description="Periplasmic beta-glucosidase" evidence="14">
    <location>
        <begin position="26"/>
        <end position="759"/>
    </location>
</feature>
<dbReference type="Pfam" id="PF14310">
    <property type="entry name" value="Fn3-like"/>
    <property type="match status" value="1"/>
</dbReference>
<dbReference type="FunFam" id="2.60.40.10:FF:000495">
    <property type="entry name" value="Periplasmic beta-glucosidase"/>
    <property type="match status" value="1"/>
</dbReference>
<gene>
    <name evidence="16" type="ORF">APT59_05530</name>
</gene>
<keyword evidence="6" id="KW-0574">Periplasm</keyword>
<evidence type="ECO:0000256" key="9">
    <source>
        <dbReference type="ARBA" id="ARBA00031448"/>
    </source>
</evidence>
<dbReference type="SMART" id="SM01217">
    <property type="entry name" value="Fn3_like"/>
    <property type="match status" value="1"/>
</dbReference>
<keyword evidence="8 13" id="KW-0326">Glycosidase</keyword>
<evidence type="ECO:0000256" key="12">
    <source>
        <dbReference type="ARBA" id="ARBA00067498"/>
    </source>
</evidence>
<dbReference type="EMBL" id="CP013987">
    <property type="protein sequence ID" value="ALZ83693.1"/>
    <property type="molecule type" value="Genomic_DNA"/>
</dbReference>
<evidence type="ECO:0000256" key="6">
    <source>
        <dbReference type="ARBA" id="ARBA00022764"/>
    </source>
</evidence>
<evidence type="ECO:0000256" key="2">
    <source>
        <dbReference type="ARBA" id="ARBA00004418"/>
    </source>
</evidence>
<keyword evidence="7 13" id="KW-0378">Hydrolase</keyword>
<dbReference type="EC" id="3.2.1.21" evidence="4"/>
<evidence type="ECO:0000256" key="11">
    <source>
        <dbReference type="ARBA" id="ARBA00032594"/>
    </source>
</evidence>
<evidence type="ECO:0000313" key="17">
    <source>
        <dbReference type="Proteomes" id="UP000064137"/>
    </source>
</evidence>
<dbReference type="GO" id="GO:0008422">
    <property type="term" value="F:beta-glucosidase activity"/>
    <property type="evidence" value="ECO:0007669"/>
    <property type="project" value="UniProtKB-EC"/>
</dbReference>
<dbReference type="InterPro" id="IPR019800">
    <property type="entry name" value="Glyco_hydro_3_AS"/>
</dbReference>
<evidence type="ECO:0000256" key="10">
    <source>
        <dbReference type="ARBA" id="ARBA00032194"/>
    </source>
</evidence>
<organism evidence="16 17">
    <name type="scientific">Pseudomonas oryzihabitans</name>
    <dbReference type="NCBI Taxonomy" id="47885"/>
    <lineage>
        <taxon>Bacteria</taxon>
        <taxon>Pseudomonadati</taxon>
        <taxon>Pseudomonadota</taxon>
        <taxon>Gammaproteobacteria</taxon>
        <taxon>Pseudomonadales</taxon>
        <taxon>Pseudomonadaceae</taxon>
        <taxon>Pseudomonas</taxon>
    </lineage>
</organism>
<keyword evidence="5 14" id="KW-0732">Signal</keyword>
<dbReference type="SUPFAM" id="SSF52279">
    <property type="entry name" value="Beta-D-glucan exohydrolase, C-terminal domain"/>
    <property type="match status" value="1"/>
</dbReference>
<proteinExistence type="inferred from homology"/>
<evidence type="ECO:0000313" key="16">
    <source>
        <dbReference type="EMBL" id="ALZ83693.1"/>
    </source>
</evidence>
<dbReference type="InterPro" id="IPR051915">
    <property type="entry name" value="Cellulose_Degrad_GH3"/>
</dbReference>
<dbReference type="GO" id="GO:0009251">
    <property type="term" value="P:glucan catabolic process"/>
    <property type="evidence" value="ECO:0007669"/>
    <property type="project" value="TreeGrafter"/>
</dbReference>
<dbReference type="InterPro" id="IPR017853">
    <property type="entry name" value="GH"/>
</dbReference>
<feature type="domain" description="Fibronectin type III-like" evidence="15">
    <location>
        <begin position="679"/>
        <end position="748"/>
    </location>
</feature>
<dbReference type="InterPro" id="IPR026891">
    <property type="entry name" value="Fn3-like"/>
</dbReference>
<evidence type="ECO:0000259" key="15">
    <source>
        <dbReference type="SMART" id="SM01217"/>
    </source>
</evidence>
<dbReference type="PANTHER" id="PTHR30620:SF16">
    <property type="entry name" value="LYSOSOMAL BETA GLUCOSIDASE"/>
    <property type="match status" value="1"/>
</dbReference>
<evidence type="ECO:0000256" key="13">
    <source>
        <dbReference type="RuleBase" id="RU361161"/>
    </source>
</evidence>
<dbReference type="OrthoDB" id="9781691at2"/>
<evidence type="ECO:0000256" key="1">
    <source>
        <dbReference type="ARBA" id="ARBA00000448"/>
    </source>
</evidence>
<sequence>MLNAPRLTALMLGLGLAIGATLASAQDADPARAYVDALLAKMTLEEKIGQLNLVSVGPDYPKEAIMADIRAGKVGAMFNTVTRPDIRQMQDQVVHSRLKIPLFYAYDVIHGMRTIFPINLGLASTWNLDAIATSAHISAIEAAADGLDLTFSPTVDVTREPRWGRTSETFGEDTWLTSRIGATLVRAYQGNDLRAPDSLMASIKHFGGYGAVEAGRDYSNVDMSPQRLMQDYLPPYRAAAEAGAGAVMVALNSINGVPATANRWLLQDLLRKDWNYKGLVISDHGAINELVLHGVAKDTRDAAEQALKAGVELNMHDDVYGKQLPALLAAGKVTQAEIDQAVRDMLLTKYRLGLFDDPYRRLQGQDPVDTNAESRLHRAEARQVARESLVLLKNEKAVLPLRKGATLAVVGPLADSPRDVMGNWSAAGVAAQAVSIRRGLENAVAGQGAVLYAKGANLLDDRDVLAYLNSYEPAVAVDPRSASELIAEAVATARQADVVVAVVGESQGMAHEASSRARISVPDTQRELIKALKATGKPLVLVLMNGRPLALEWEQEQANALLEAWFPGTEGGNAVADVLFGDHNPSGKLTMTFPREVGQVPLYYNHLSSGRPFDAAKPNKYTSRYFDIVNGPLYPFGYGLSYTTFDVSAPQLSSATLKKGDTLTAKVTVKNTGTRAGATVVQLYLHDVTASLARPVKELKGFQKVMLQPGESRELDFPLTEADLRFYNNDLKLVSEPGEFKVMVGLDSERVREGSFTLL</sequence>
<dbReference type="Pfam" id="PF01915">
    <property type="entry name" value="Glyco_hydro_3_C"/>
    <property type="match status" value="1"/>
</dbReference>
<dbReference type="RefSeq" id="WP_059313942.1">
    <property type="nucleotide sequence ID" value="NZ_CP013987.1"/>
</dbReference>
<evidence type="ECO:0000256" key="3">
    <source>
        <dbReference type="ARBA" id="ARBA00005336"/>
    </source>
</evidence>
<name>A0A0U4WNS4_9PSED</name>
<dbReference type="FunFam" id="3.40.50.1700:FF:000004">
    <property type="entry name" value="Periplasmic beta-glucosidase"/>
    <property type="match status" value="1"/>
</dbReference>
<evidence type="ECO:0000256" key="4">
    <source>
        <dbReference type="ARBA" id="ARBA00012744"/>
    </source>
</evidence>
<accession>A0A0U4WNS4</accession>
<dbReference type="InterPro" id="IPR013783">
    <property type="entry name" value="Ig-like_fold"/>
</dbReference>
<dbReference type="KEGG" id="por:APT59_05530"/>
<reference evidence="16 17" key="1">
    <citation type="submission" date="2016-01" db="EMBL/GenBank/DDBJ databases">
        <title>Annotation of Pseudomonas oryzihabitans USDA-ARS-USMARC-56511.</title>
        <authorList>
            <person name="Harhay G.P."/>
            <person name="Harhay D.M."/>
            <person name="Smith T.P.L."/>
            <person name="Bono J.L."/>
            <person name="Heaton M.P."/>
            <person name="Clawson M.L."/>
            <person name="Chitko-Mckown C.G."/>
            <person name="Capik S.F."/>
            <person name="DeDonder K.D."/>
            <person name="Apley M.D."/>
            <person name="Lubbers B.V."/>
            <person name="White B.J."/>
            <person name="Larson R.L."/>
        </authorList>
    </citation>
    <scope>NUCLEOTIDE SEQUENCE [LARGE SCALE GENOMIC DNA]</scope>
    <source>
        <strain evidence="16 17">USDA-ARS-USMARC-56511</strain>
    </source>
</reference>
<comment type="catalytic activity">
    <reaction evidence="1">
        <text>Hydrolysis of terminal, non-reducing beta-D-glucosyl residues with release of beta-D-glucose.</text>
        <dbReference type="EC" id="3.2.1.21"/>
    </reaction>
</comment>
<evidence type="ECO:0000256" key="7">
    <source>
        <dbReference type="ARBA" id="ARBA00022801"/>
    </source>
</evidence>
<dbReference type="InterPro" id="IPR002772">
    <property type="entry name" value="Glyco_hydro_3_C"/>
</dbReference>
<dbReference type="NCBIfam" id="NF011678">
    <property type="entry name" value="PRK15098.1"/>
    <property type="match status" value="1"/>
</dbReference>
<evidence type="ECO:0000256" key="5">
    <source>
        <dbReference type="ARBA" id="ARBA00022729"/>
    </source>
</evidence>
<dbReference type="Gene3D" id="3.20.20.300">
    <property type="entry name" value="Glycoside hydrolase, family 3, N-terminal domain"/>
    <property type="match status" value="1"/>
</dbReference>
<dbReference type="GO" id="GO:0042597">
    <property type="term" value="C:periplasmic space"/>
    <property type="evidence" value="ECO:0007669"/>
    <property type="project" value="UniProtKB-SubCell"/>
</dbReference>
<feature type="signal peptide" evidence="14">
    <location>
        <begin position="1"/>
        <end position="25"/>
    </location>
</feature>